<dbReference type="EMBL" id="FMZM01000002">
    <property type="protein sequence ID" value="SDC36428.1"/>
    <property type="molecule type" value="Genomic_DNA"/>
</dbReference>
<evidence type="ECO:0000313" key="6">
    <source>
        <dbReference type="Proteomes" id="UP000199034"/>
    </source>
</evidence>
<dbReference type="InterPro" id="IPR004089">
    <property type="entry name" value="MCPsignal_dom"/>
</dbReference>
<dbReference type="SMART" id="SM00304">
    <property type="entry name" value="HAMP"/>
    <property type="match status" value="2"/>
</dbReference>
<dbReference type="PROSITE" id="PS50111">
    <property type="entry name" value="CHEMOTAXIS_TRANSDUC_2"/>
    <property type="match status" value="1"/>
</dbReference>
<dbReference type="Pfam" id="PF00672">
    <property type="entry name" value="HAMP"/>
    <property type="match status" value="1"/>
</dbReference>
<organism evidence="5 6">
    <name type="scientific">Nocardioides lianchengensis</name>
    <dbReference type="NCBI Taxonomy" id="1045774"/>
    <lineage>
        <taxon>Bacteria</taxon>
        <taxon>Bacillati</taxon>
        <taxon>Actinomycetota</taxon>
        <taxon>Actinomycetes</taxon>
        <taxon>Propionibacteriales</taxon>
        <taxon>Nocardioidaceae</taxon>
        <taxon>Nocardioides</taxon>
    </lineage>
</organism>
<gene>
    <name evidence="5" type="ORF">SAMN05421872_10262</name>
</gene>
<keyword evidence="2" id="KW-1133">Transmembrane helix</keyword>
<dbReference type="Proteomes" id="UP000199034">
    <property type="component" value="Unassembled WGS sequence"/>
</dbReference>
<evidence type="ECO:0000256" key="3">
    <source>
        <dbReference type="ARBA" id="ARBA00023224"/>
    </source>
</evidence>
<dbReference type="OrthoDB" id="8667074at2"/>
<dbReference type="Gene3D" id="1.10.287.950">
    <property type="entry name" value="Methyl-accepting chemotaxis protein"/>
    <property type="match status" value="1"/>
</dbReference>
<dbReference type="InterPro" id="IPR003660">
    <property type="entry name" value="HAMP_dom"/>
</dbReference>
<evidence type="ECO:0000256" key="1">
    <source>
        <dbReference type="ARBA" id="ARBA00022692"/>
    </source>
</evidence>
<dbReference type="Pfam" id="PF12729">
    <property type="entry name" value="4HB_MCP_1"/>
    <property type="match status" value="1"/>
</dbReference>
<proteinExistence type="inferred from homology"/>
<dbReference type="GO" id="GO:0007165">
    <property type="term" value="P:signal transduction"/>
    <property type="evidence" value="ECO:0007669"/>
    <property type="project" value="UniProtKB-KW"/>
</dbReference>
<evidence type="ECO:0000256" key="4">
    <source>
        <dbReference type="ARBA" id="ARBA00029447"/>
    </source>
</evidence>
<reference evidence="5 6" key="1">
    <citation type="submission" date="2016-10" db="EMBL/GenBank/DDBJ databases">
        <authorList>
            <person name="de Groot N.N."/>
        </authorList>
    </citation>
    <scope>NUCLEOTIDE SEQUENCE [LARGE SCALE GENOMIC DNA]</scope>
    <source>
        <strain evidence="5 6">CGMCC 4.6858</strain>
    </source>
</reference>
<dbReference type="GO" id="GO:0016020">
    <property type="term" value="C:membrane"/>
    <property type="evidence" value="ECO:0007669"/>
    <property type="project" value="InterPro"/>
</dbReference>
<dbReference type="Pfam" id="PF00015">
    <property type="entry name" value="MCPsignal"/>
    <property type="match status" value="1"/>
</dbReference>
<dbReference type="RefSeq" id="WP_090850993.1">
    <property type="nucleotide sequence ID" value="NZ_FMZM01000002.1"/>
</dbReference>
<dbReference type="AlphaFoldDB" id="A0A1G6L031"/>
<sequence>MTQPSSPTRQARGWWADRRIRTKVLAPAVVASLVATTVGLLGLNSLSSSAETSERIYANNLAAVKLLGDLDVTRKSISLSIRDLLLVPNGEERQAVEEEYAGLQDTFRSQLDEYAATDPATADLATLESVREGLEAYLVAIEEKLVPLAEAGDEAGWWAMNSTDLVPLAKAVGGGLGELKESEQAQAADAASDARSSYDAARQLAIILLVVGLLTALGFAFLVARGVTTSIGRLQQALRALAGGDLTVDAGVSSRDEVGRMAADLETARESLHASLSAMGDNTVVLASAAEEMSAVSAQLGASASESSTQAQLVSAAAEEVSSNVQTVAAGSEQMGASIREIAQNASDAARVATQAVVTAEETTATVAKLGESSAEIGSVVKAITSIAEQTNLLALNATIEAARAGEAGKGFAVVANEVKELAVETARATEDIAKRVEAIQADTGGAVTAIGEITEIISRISDYQNTIAAAVEEQTATTNEISRNVAEAATGATEIARNVGSVSEAADQTTDAAGNTTAAAGDLTRMATEMRDLVGRFRL</sequence>
<dbReference type="PANTHER" id="PTHR32089">
    <property type="entry name" value="METHYL-ACCEPTING CHEMOTAXIS PROTEIN MCPB"/>
    <property type="match status" value="1"/>
</dbReference>
<dbReference type="PANTHER" id="PTHR32089:SF112">
    <property type="entry name" value="LYSOZYME-LIKE PROTEIN-RELATED"/>
    <property type="match status" value="1"/>
</dbReference>
<dbReference type="PROSITE" id="PS50885">
    <property type="entry name" value="HAMP"/>
    <property type="match status" value="1"/>
</dbReference>
<keyword evidence="1" id="KW-0812">Transmembrane</keyword>
<keyword evidence="2" id="KW-0472">Membrane</keyword>
<keyword evidence="3" id="KW-0807">Transducer</keyword>
<name>A0A1G6L031_9ACTN</name>
<evidence type="ECO:0000313" key="5">
    <source>
        <dbReference type="EMBL" id="SDC36428.1"/>
    </source>
</evidence>
<dbReference type="InterPro" id="IPR024478">
    <property type="entry name" value="HlyB_4HB_MCP"/>
</dbReference>
<evidence type="ECO:0000256" key="2">
    <source>
        <dbReference type="ARBA" id="ARBA00022989"/>
    </source>
</evidence>
<keyword evidence="6" id="KW-1185">Reference proteome</keyword>
<accession>A0A1G6L031</accession>
<dbReference type="SUPFAM" id="SSF58104">
    <property type="entry name" value="Methyl-accepting chemotaxis protein (MCP) signaling domain"/>
    <property type="match status" value="1"/>
</dbReference>
<dbReference type="STRING" id="1045774.SAMN05421872_10262"/>
<dbReference type="CDD" id="cd06225">
    <property type="entry name" value="HAMP"/>
    <property type="match status" value="1"/>
</dbReference>
<comment type="similarity">
    <text evidence="4">Belongs to the methyl-accepting chemotaxis (MCP) protein family.</text>
</comment>
<protein>
    <submittedName>
        <fullName evidence="5">Methyl-accepting chemotaxis protein</fullName>
    </submittedName>
</protein>
<dbReference type="SMART" id="SM00283">
    <property type="entry name" value="MA"/>
    <property type="match status" value="1"/>
</dbReference>